<protein>
    <recommendedName>
        <fullName evidence="3">SnoaL-like domain-containing protein</fullName>
    </recommendedName>
</protein>
<dbReference type="RefSeq" id="WP_179802204.1">
    <property type="nucleotide sequence ID" value="NZ_JACCCQ010000001.1"/>
</dbReference>
<sequence>MTDALSAEQAVVALLTAMRTCRQDLERFVVDAIWLGYDWPGEVLCYGRLDVGWGDEPARFEVFQELRMIFEAAEVRTNELYLRVRMEPTVEACRVESMIEAHLDVPMGRCGEGAHVLHRHVSAGLALPQALDVLPDHLERLYRYDGWTTDLGLRRP</sequence>
<reference evidence="1 2" key="1">
    <citation type="submission" date="2020-07" db="EMBL/GenBank/DDBJ databases">
        <title>Sequencing the genomes of 1000 actinobacteria strains.</title>
        <authorList>
            <person name="Klenk H.-P."/>
        </authorList>
    </citation>
    <scope>NUCLEOTIDE SEQUENCE [LARGE SCALE GENOMIC DNA]</scope>
    <source>
        <strain evidence="1 2">DSM 43814</strain>
    </source>
</reference>
<dbReference type="Proteomes" id="UP000631553">
    <property type="component" value="Unassembled WGS sequence"/>
</dbReference>
<proteinExistence type="predicted"/>
<gene>
    <name evidence="1" type="ORF">HDA35_001582</name>
</gene>
<keyword evidence="2" id="KW-1185">Reference proteome</keyword>
<name>A0ABX2RKN8_9ACTN</name>
<evidence type="ECO:0000313" key="2">
    <source>
        <dbReference type="Proteomes" id="UP000631553"/>
    </source>
</evidence>
<organism evidence="1 2">
    <name type="scientific">Micromonospora purpureochromogenes</name>
    <dbReference type="NCBI Taxonomy" id="47872"/>
    <lineage>
        <taxon>Bacteria</taxon>
        <taxon>Bacillati</taxon>
        <taxon>Actinomycetota</taxon>
        <taxon>Actinomycetes</taxon>
        <taxon>Micromonosporales</taxon>
        <taxon>Micromonosporaceae</taxon>
        <taxon>Micromonospora</taxon>
    </lineage>
</organism>
<evidence type="ECO:0008006" key="3">
    <source>
        <dbReference type="Google" id="ProtNLM"/>
    </source>
</evidence>
<accession>A0ABX2RKN8</accession>
<comment type="caution">
    <text evidence="1">The sequence shown here is derived from an EMBL/GenBank/DDBJ whole genome shotgun (WGS) entry which is preliminary data.</text>
</comment>
<evidence type="ECO:0000313" key="1">
    <source>
        <dbReference type="EMBL" id="NYF55751.1"/>
    </source>
</evidence>
<dbReference type="EMBL" id="JACCCQ010000001">
    <property type="protein sequence ID" value="NYF55751.1"/>
    <property type="molecule type" value="Genomic_DNA"/>
</dbReference>